<reference evidence="10" key="1">
    <citation type="submission" date="2014-10" db="EMBL/GenBank/DDBJ databases">
        <authorList>
            <person name="Kuske C.R."/>
            <person name="Challacombe J.F."/>
            <person name="Daligault H.E."/>
            <person name="Davenport K.W."/>
            <person name="Johnson S.L."/>
            <person name="Siddaramappa S."/>
            <person name="Petersen J.M."/>
        </authorList>
    </citation>
    <scope>NUCLEOTIDE SEQUENCE [LARGE SCALE GENOMIC DNA]</scope>
    <source>
        <strain evidence="10">CA97-1460</strain>
    </source>
</reference>
<gene>
    <name evidence="9" type="ORF">KX01_652</name>
</gene>
<dbReference type="Pfam" id="PF16901">
    <property type="entry name" value="DAO_C"/>
    <property type="match status" value="1"/>
</dbReference>
<dbReference type="AlphaFoldDB" id="A0A1J0KSE1"/>
<name>A0A1J0KSE1_9GAMM</name>
<feature type="domain" description="Alpha-glycerophosphate oxidase C-terminal" evidence="8">
    <location>
        <begin position="404"/>
        <end position="488"/>
    </location>
</feature>
<dbReference type="InterPro" id="IPR031656">
    <property type="entry name" value="DAO_C"/>
</dbReference>
<evidence type="ECO:0000256" key="6">
    <source>
        <dbReference type="ARBA" id="ARBA00023002"/>
    </source>
</evidence>
<keyword evidence="6" id="KW-0560">Oxidoreductase</keyword>
<dbReference type="PANTHER" id="PTHR11985">
    <property type="entry name" value="GLYCEROL-3-PHOSPHATE DEHYDROGENASE"/>
    <property type="match status" value="1"/>
</dbReference>
<dbReference type="Proteomes" id="UP000182521">
    <property type="component" value="Chromosome"/>
</dbReference>
<dbReference type="STRING" id="1542390.KX01_652"/>
<evidence type="ECO:0000313" key="10">
    <source>
        <dbReference type="Proteomes" id="UP000182521"/>
    </source>
</evidence>
<keyword evidence="4" id="KW-0319">Glycerol metabolism</keyword>
<feature type="domain" description="FAD dependent oxidoreductase" evidence="7">
    <location>
        <begin position="6"/>
        <end position="331"/>
    </location>
</feature>
<dbReference type="KEGG" id="frc:KX01_652"/>
<dbReference type="PROSITE" id="PS51257">
    <property type="entry name" value="PROKAR_LIPOPROTEIN"/>
    <property type="match status" value="1"/>
</dbReference>
<dbReference type="GO" id="GO:0046168">
    <property type="term" value="P:glycerol-3-phosphate catabolic process"/>
    <property type="evidence" value="ECO:0007669"/>
    <property type="project" value="TreeGrafter"/>
</dbReference>
<accession>A0A1J0KSE1</accession>
<dbReference type="Gene3D" id="1.10.8.870">
    <property type="entry name" value="Alpha-glycerophosphate oxidase, cap domain"/>
    <property type="match status" value="1"/>
</dbReference>
<evidence type="ECO:0000256" key="1">
    <source>
        <dbReference type="ARBA" id="ARBA00001974"/>
    </source>
</evidence>
<proteinExistence type="inferred from homology"/>
<evidence type="ECO:0000259" key="7">
    <source>
        <dbReference type="Pfam" id="PF01266"/>
    </source>
</evidence>
<keyword evidence="5" id="KW-0274">FAD</keyword>
<dbReference type="OrthoDB" id="9766796at2"/>
<evidence type="ECO:0000256" key="3">
    <source>
        <dbReference type="ARBA" id="ARBA00022630"/>
    </source>
</evidence>
<protein>
    <submittedName>
        <fullName evidence="9">Pyridine nucleotide-disulfide oxidoreductase family protein</fullName>
    </submittedName>
</protein>
<dbReference type="InterPro" id="IPR006076">
    <property type="entry name" value="FAD-dep_OxRdtase"/>
</dbReference>
<sequence length="512" mass="57949">MSKDFDIIIIGGGATGFGCALEAASRGYETLLLEAYDFGKGTSSKSTKLIHGGLRYLENFDFALVKEGLEERFSFLHNAPHLTKKQTYLIPTRTLYETLKYTVGVKLYEFLSGKYKIGKSYVLNKQETINELENIDDTKLHKGLVYYDGQFDDTRLLVSLMKTFESEGGTALNYHKVEKIFSSNNSSKVDSVEVVDTISGEKKVFTAKHIVNATGTFSDVTIGLSGEKEAHKYVSVGQGTHVVFDRKMFPTEHAILIPETIDGRVLFILPWHDHLIVGTTDIKKEKPCIEPKADKEEIDFILDTFNEYSKVKATINDIKAVYCGQRPLVSPKKQKSSAKISRKHEIIESEDGLITIVGGKWTIFRRMGQDVIDHIQLGKTGQKPSKTSQIELVDAINSNEVYPLRVYGKFVDKIKSIQKEENNYEFIHKDLPYFQAEVIYQARHEKVHTVEDVLARRTRAAFLDIKACKESASLVAKLLAKELGKDEAWQENQVNSFLEFSKLYDAKYLYAN</sequence>
<evidence type="ECO:0000313" key="9">
    <source>
        <dbReference type="EMBL" id="APC96574.1"/>
    </source>
</evidence>
<dbReference type="GO" id="GO:0004368">
    <property type="term" value="F:glycerol-3-phosphate dehydrogenase (quinone) activity"/>
    <property type="evidence" value="ECO:0007669"/>
    <property type="project" value="InterPro"/>
</dbReference>
<keyword evidence="3" id="KW-0285">Flavoprotein</keyword>
<organism evidence="9 10">
    <name type="scientific">Francisella frigiditurris</name>
    <dbReference type="NCBI Taxonomy" id="1542390"/>
    <lineage>
        <taxon>Bacteria</taxon>
        <taxon>Pseudomonadati</taxon>
        <taxon>Pseudomonadota</taxon>
        <taxon>Gammaproteobacteria</taxon>
        <taxon>Thiotrichales</taxon>
        <taxon>Francisellaceae</taxon>
        <taxon>Francisella</taxon>
    </lineage>
</organism>
<dbReference type="Gene3D" id="3.30.9.10">
    <property type="entry name" value="D-Amino Acid Oxidase, subunit A, domain 2"/>
    <property type="match status" value="1"/>
</dbReference>
<evidence type="ECO:0000259" key="8">
    <source>
        <dbReference type="Pfam" id="PF16901"/>
    </source>
</evidence>
<evidence type="ECO:0000256" key="4">
    <source>
        <dbReference type="ARBA" id="ARBA00022798"/>
    </source>
</evidence>
<dbReference type="Gene3D" id="3.50.50.60">
    <property type="entry name" value="FAD/NAD(P)-binding domain"/>
    <property type="match status" value="1"/>
</dbReference>
<evidence type="ECO:0000256" key="2">
    <source>
        <dbReference type="ARBA" id="ARBA00007330"/>
    </source>
</evidence>
<dbReference type="InterPro" id="IPR000447">
    <property type="entry name" value="G3P_DH_FAD-dep"/>
</dbReference>
<keyword evidence="10" id="KW-1185">Reference proteome</keyword>
<dbReference type="PRINTS" id="PR01001">
    <property type="entry name" value="FADG3PDH"/>
</dbReference>
<dbReference type="PANTHER" id="PTHR11985:SF35">
    <property type="entry name" value="ANAEROBIC GLYCEROL-3-PHOSPHATE DEHYDROGENASE SUBUNIT A"/>
    <property type="match status" value="1"/>
</dbReference>
<dbReference type="GO" id="GO:0006071">
    <property type="term" value="P:glycerol metabolic process"/>
    <property type="evidence" value="ECO:0007669"/>
    <property type="project" value="UniProtKB-KW"/>
</dbReference>
<dbReference type="RefSeq" id="WP_071663623.1">
    <property type="nucleotide sequence ID" value="NZ_CP009654.1"/>
</dbReference>
<dbReference type="Pfam" id="PF01266">
    <property type="entry name" value="DAO"/>
    <property type="match status" value="1"/>
</dbReference>
<dbReference type="EMBL" id="CP009654">
    <property type="protein sequence ID" value="APC96574.1"/>
    <property type="molecule type" value="Genomic_DNA"/>
</dbReference>
<dbReference type="InterPro" id="IPR038299">
    <property type="entry name" value="DAO_C_sf"/>
</dbReference>
<comment type="cofactor">
    <cofactor evidence="1">
        <name>FAD</name>
        <dbReference type="ChEBI" id="CHEBI:57692"/>
    </cofactor>
</comment>
<evidence type="ECO:0000256" key="5">
    <source>
        <dbReference type="ARBA" id="ARBA00022827"/>
    </source>
</evidence>
<comment type="similarity">
    <text evidence="2">Belongs to the FAD-dependent glycerol-3-phosphate dehydrogenase family.</text>
</comment>
<dbReference type="SUPFAM" id="SSF51905">
    <property type="entry name" value="FAD/NAD(P)-binding domain"/>
    <property type="match status" value="1"/>
</dbReference>
<dbReference type="InterPro" id="IPR036188">
    <property type="entry name" value="FAD/NAD-bd_sf"/>
</dbReference>